<protein>
    <submittedName>
        <fullName evidence="1">Uncharacterized protein</fullName>
    </submittedName>
</protein>
<proteinExistence type="predicted"/>
<evidence type="ECO:0000313" key="2">
    <source>
        <dbReference type="Proteomes" id="UP001615550"/>
    </source>
</evidence>
<dbReference type="Proteomes" id="UP001615550">
    <property type="component" value="Unassembled WGS sequence"/>
</dbReference>
<name>A0ABW8DBS1_9GAMM</name>
<dbReference type="EMBL" id="JBGORX010000007">
    <property type="protein sequence ID" value="MFJ1269627.1"/>
    <property type="molecule type" value="Genomic_DNA"/>
</dbReference>
<reference evidence="1 2" key="1">
    <citation type="submission" date="2024-08" db="EMBL/GenBank/DDBJ databases">
        <title>Draft Genome Sequence of Legionella lytica strain DSB2004, Isolated From a Fire Sprinkler System.</title>
        <authorList>
            <person name="Everhart A.D."/>
            <person name="Kidane D.T."/>
            <person name="Farone A.L."/>
            <person name="Farone M.B."/>
        </authorList>
    </citation>
    <scope>NUCLEOTIDE SEQUENCE [LARGE SCALE GENOMIC DNA]</scope>
    <source>
        <strain evidence="1 2">DSB2004</strain>
    </source>
</reference>
<comment type="caution">
    <text evidence="1">The sequence shown here is derived from an EMBL/GenBank/DDBJ whole genome shotgun (WGS) entry which is preliminary data.</text>
</comment>
<dbReference type="RefSeq" id="WP_400188440.1">
    <property type="nucleotide sequence ID" value="NZ_JBGORX010000007.1"/>
</dbReference>
<gene>
    <name evidence="1" type="ORF">ACD661_13755</name>
</gene>
<evidence type="ECO:0000313" key="1">
    <source>
        <dbReference type="EMBL" id="MFJ1269627.1"/>
    </source>
</evidence>
<accession>A0ABW8DBS1</accession>
<keyword evidence="2" id="KW-1185">Reference proteome</keyword>
<sequence>MRSKKCTAVCYEDKQATIIMMGDTLNRFDFIPKHSMIKAIFKNWRMHRLTLVLFGMFNTPLRYSMYKLRHGNEERLPDLQKLIPRDTFHHIYQM</sequence>
<organism evidence="1 2">
    <name type="scientific">Legionella lytica</name>
    <dbReference type="NCBI Taxonomy" id="96232"/>
    <lineage>
        <taxon>Bacteria</taxon>
        <taxon>Pseudomonadati</taxon>
        <taxon>Pseudomonadota</taxon>
        <taxon>Gammaproteobacteria</taxon>
        <taxon>Legionellales</taxon>
        <taxon>Legionellaceae</taxon>
        <taxon>Legionella</taxon>
    </lineage>
</organism>